<dbReference type="InterPro" id="IPR051342">
    <property type="entry name" value="PDZ_scaffold"/>
</dbReference>
<dbReference type="InterPro" id="IPR036034">
    <property type="entry name" value="PDZ_sf"/>
</dbReference>
<feature type="compositionally biased region" description="Low complexity" evidence="1">
    <location>
        <begin position="561"/>
        <end position="575"/>
    </location>
</feature>
<feature type="compositionally biased region" description="Polar residues" evidence="1">
    <location>
        <begin position="579"/>
        <end position="591"/>
    </location>
</feature>
<dbReference type="Pfam" id="PF00595">
    <property type="entry name" value="PDZ"/>
    <property type="match status" value="1"/>
</dbReference>
<organism evidence="7">
    <name type="scientific">Hymenolepis diminuta</name>
    <name type="common">Rat tapeworm</name>
    <dbReference type="NCBI Taxonomy" id="6216"/>
    <lineage>
        <taxon>Eukaryota</taxon>
        <taxon>Metazoa</taxon>
        <taxon>Spiralia</taxon>
        <taxon>Lophotrochozoa</taxon>
        <taxon>Platyhelminthes</taxon>
        <taxon>Cestoda</taxon>
        <taxon>Eucestoda</taxon>
        <taxon>Cyclophyllidea</taxon>
        <taxon>Hymenolepididae</taxon>
        <taxon>Hymenolepis</taxon>
    </lineage>
</organism>
<protein>
    <submittedName>
        <fullName evidence="7">PDZ domain-containing protein</fullName>
    </submittedName>
</protein>
<dbReference type="WBParaSite" id="HDID_0000735201-mRNA-1">
    <property type="protein sequence ID" value="HDID_0000735201-mRNA-1"/>
    <property type="gene ID" value="HDID_0000735201"/>
</dbReference>
<dbReference type="Proteomes" id="UP000321570">
    <property type="component" value="Unassembled WGS sequence"/>
</dbReference>
<evidence type="ECO:0000313" key="6">
    <source>
        <dbReference type="Proteomes" id="UP000321570"/>
    </source>
</evidence>
<feature type="compositionally biased region" description="Polar residues" evidence="1">
    <location>
        <begin position="756"/>
        <end position="765"/>
    </location>
</feature>
<feature type="region of interest" description="Disordered" evidence="1">
    <location>
        <begin position="704"/>
        <end position="791"/>
    </location>
</feature>
<reference evidence="4 6" key="3">
    <citation type="submission" date="2019-07" db="EMBL/GenBank/DDBJ databases">
        <authorList>
            <person name="Jastrzebski P J."/>
            <person name="Paukszto L."/>
            <person name="Jastrzebski P J."/>
        </authorList>
    </citation>
    <scope>NUCLEOTIDE SEQUENCE [LARGE SCALE GENOMIC DNA]</scope>
    <source>
        <strain evidence="4 6">WMS-il1</strain>
    </source>
</reference>
<evidence type="ECO:0000259" key="2">
    <source>
        <dbReference type="PROSITE" id="PS50106"/>
    </source>
</evidence>
<evidence type="ECO:0000256" key="1">
    <source>
        <dbReference type="SAM" id="MobiDB-lite"/>
    </source>
</evidence>
<evidence type="ECO:0000313" key="4">
    <source>
        <dbReference type="EMBL" id="VUZ44830.1"/>
    </source>
</evidence>
<dbReference type="EMBL" id="UYSG01010927">
    <property type="protein sequence ID" value="VDL59668.1"/>
    <property type="molecule type" value="Genomic_DNA"/>
</dbReference>
<dbReference type="InterPro" id="IPR001478">
    <property type="entry name" value="PDZ"/>
</dbReference>
<keyword evidence="6" id="KW-1185">Reference proteome</keyword>
<dbReference type="PANTHER" id="PTHR19964">
    <property type="entry name" value="MULTIPLE PDZ DOMAIN PROTEIN"/>
    <property type="match status" value="1"/>
</dbReference>
<dbReference type="SMART" id="SM00228">
    <property type="entry name" value="PDZ"/>
    <property type="match status" value="1"/>
</dbReference>
<feature type="compositionally biased region" description="Low complexity" evidence="1">
    <location>
        <begin position="729"/>
        <end position="743"/>
    </location>
</feature>
<dbReference type="PROSITE" id="PS50106">
    <property type="entry name" value="PDZ"/>
    <property type="match status" value="1"/>
</dbReference>
<reference evidence="7" key="1">
    <citation type="submission" date="2016-04" db="UniProtKB">
        <authorList>
            <consortium name="WormBaseParasite"/>
        </authorList>
    </citation>
    <scope>IDENTIFICATION</scope>
</reference>
<dbReference type="Gene3D" id="3.10.20.90">
    <property type="entry name" value="Phosphatidylinositol 3-kinase Catalytic Subunit, Chain A, domain 1"/>
    <property type="match status" value="1"/>
</dbReference>
<evidence type="ECO:0000313" key="5">
    <source>
        <dbReference type="Proteomes" id="UP000274504"/>
    </source>
</evidence>
<dbReference type="CDD" id="cd00136">
    <property type="entry name" value="PDZ_canonical"/>
    <property type="match status" value="1"/>
</dbReference>
<dbReference type="PANTHER" id="PTHR19964:SF92">
    <property type="entry name" value="PATJ HOMOLOG"/>
    <property type="match status" value="1"/>
</dbReference>
<feature type="region of interest" description="Disordered" evidence="1">
    <location>
        <begin position="555"/>
        <end position="599"/>
    </location>
</feature>
<name>A0A0R3SQJ6_HYMDI</name>
<accession>A0A0R3SQJ6</accession>
<dbReference type="STRING" id="6216.A0A0R3SQJ6"/>
<dbReference type="OrthoDB" id="10033291at2759"/>
<feature type="domain" description="PDZ" evidence="2">
    <location>
        <begin position="1281"/>
        <end position="1366"/>
    </location>
</feature>
<evidence type="ECO:0000313" key="3">
    <source>
        <dbReference type="EMBL" id="VDL59668.1"/>
    </source>
</evidence>
<dbReference type="Gene3D" id="2.30.42.10">
    <property type="match status" value="1"/>
</dbReference>
<dbReference type="SUPFAM" id="SSF50156">
    <property type="entry name" value="PDZ domain-like"/>
    <property type="match status" value="1"/>
</dbReference>
<reference evidence="3 5" key="2">
    <citation type="submission" date="2018-11" db="EMBL/GenBank/DDBJ databases">
        <authorList>
            <consortium name="Pathogen Informatics"/>
        </authorList>
    </citation>
    <scope>NUCLEOTIDE SEQUENCE [LARGE SCALE GENOMIC DNA]</scope>
</reference>
<proteinExistence type="predicted"/>
<gene>
    <name evidence="3" type="ORF">HDID_LOCUS7350</name>
    <name evidence="4" type="ORF">WMSIL1_LOCUS4781</name>
</gene>
<dbReference type="EMBL" id="CABIJS010000144">
    <property type="protein sequence ID" value="VUZ44830.1"/>
    <property type="molecule type" value="Genomic_DNA"/>
</dbReference>
<dbReference type="Proteomes" id="UP000274504">
    <property type="component" value="Unassembled WGS sequence"/>
</dbReference>
<evidence type="ECO:0000313" key="7">
    <source>
        <dbReference type="WBParaSite" id="HDID_0000735201-mRNA-1"/>
    </source>
</evidence>
<sequence length="1376" mass="151554">MSVIDTRRPPSATGRLKRIFSSSQSQAGLGKKNSPITVPKSIPGQGRELSITELEQVSGKVGRYIRVYCGSVCPSAIFKTVFVQNDDTVANCVAKVLILLEKEGEYVMDMCTLYEVIGRLPANSKAINEANVVVDPGETFNELSARSLPTNVNLMEVFSLMAPAPGLCRRLELRKYSASPPNGTDSPIPQQRARSASFLRKASPRTIGNVCVAPYCPFLLLIKGSRPEKDLIIHSFYNICRGKLNAITMGTSERDDIRLHLWPEEKNSRGNVIINGNGYSSSKAPIRFESKTKSVWMSVVSTFNAIQPYNPLTITLNWETLTDCYNFPVNRCLEPGDILRVESQNLTYVFIYKDSETVPEHKLSLGFLTLPQLPSTKPPIGVNGSRSAARTARIDALVRKNSNSSNPGGSSVFPSVADVESVIGVLFPRISTRSRDPNWGENGGILPDVGVSAGCFAHLLRSLVKYGVDTGAGEDGVVKAISHALTRELDNLNKLASQHLIPAIWEAGFCTYLAHYLTPGWLKTSGHHGSISSNAGGPTFSKIIVTERRRSIRLRSMETGSNSSTPNTTTDSPSDVFAPQTSRSRQPNTINGGFESDHATPNFENFPLFSHLREMLSNEAELVMNEAVQQSLSAGSRKVTKLCRLFGVASVGADTVRQIREAQASLFDRLDWTGCAITQALTAGTHRTESPLGVNTNGAIRLTQAQPYNDRGDSRMSAATPAKEHDIGDSNSGDSSIGRNNSSVIDSDVEGERDVTSPSGLSSLNNDDEIRSTPGEEDDTGFGSNNSSGSTKSAQQRLESVFFCRFLVGLTKLIIEDFVNNRELLINWETGTQLLNLVKALRKWMHNAGVHSYNDALQLLNEFSRLMATPRQELTSMSWIELRNARPNIPPSLLFFLLKEYENGRGLRDAPQWIPNEETIIRGDPMESVNEYVRIWQESERLYVQPKHQMMEPIYRPPDLATLFNTVRSKFAVESFDSALAERHQPFRWNTLIKTYPPPGRIVQDSGFSINSARSHNSYLVPELIRGKQQNSSDSSDFRDFAELNTEINSGRRPSMFDTLEIPRPKISTECPSRSILANRSGNYRRVTETELGGRRSRGAISEIGGVKRADVQRVVPVPGGGFRSRGGVYGLGLSSSHLEDLAINNGTMSFSRTRNFNRRGNPRGTALSVSSLNVSQSLERKNFQEVQKIRDDWSEFKRSLSRPATPSGSTIDADAETLNGSLLAYPSNLMIQSAYNFGTFPRGRRADSLSSFGLDSNMRKSQQSLISVDLDRPNGTAVMNVILEKIATETYGMKFVEGHMTRFGQLGVYVKSITPGTAASRGNIEIGDRILAINGNDVTGLTFKETCDLLKESVTRVTLTIHRGLVLNPDDLQIE</sequence>